<sequence length="85" mass="9853">IILGERLNHKKNSIQILYNIITNGIFLTLINYAANHDDVYDKKYLTGSFWSKTCPTNVVHSINTIQRPEYKIFKTLSNLSFVFCV</sequence>
<evidence type="ECO:0000313" key="3">
    <source>
        <dbReference type="Proteomes" id="UP000887458"/>
    </source>
</evidence>
<proteinExistence type="predicted"/>
<keyword evidence="1" id="KW-1133">Transmembrane helix</keyword>
<reference evidence="2 3" key="1">
    <citation type="journal article" date="2018" name="J. Allergy Clin. Immunol.">
        <title>High-quality assembly of Dermatophagoides pteronyssinus genome and transcriptome reveals a wide range of novel allergens.</title>
        <authorList>
            <person name="Liu X.Y."/>
            <person name="Yang K.Y."/>
            <person name="Wang M.Q."/>
            <person name="Kwok J.S."/>
            <person name="Zeng X."/>
            <person name="Yang Z."/>
            <person name="Xiao X.J."/>
            <person name="Lau C.P."/>
            <person name="Li Y."/>
            <person name="Huang Z.M."/>
            <person name="Ba J.G."/>
            <person name="Yim A.K."/>
            <person name="Ouyang C.Y."/>
            <person name="Ngai S.M."/>
            <person name="Chan T.F."/>
            <person name="Leung E.L."/>
            <person name="Liu L."/>
            <person name="Liu Z.G."/>
            <person name="Tsui S.K."/>
        </authorList>
    </citation>
    <scope>NUCLEOTIDE SEQUENCE [LARGE SCALE GENOMIC DNA]</scope>
    <source>
        <strain evidence="2">Derp</strain>
    </source>
</reference>
<keyword evidence="1" id="KW-0472">Membrane</keyword>
<organism evidence="2 3">
    <name type="scientific">Dermatophagoides pteronyssinus</name>
    <name type="common">European house dust mite</name>
    <dbReference type="NCBI Taxonomy" id="6956"/>
    <lineage>
        <taxon>Eukaryota</taxon>
        <taxon>Metazoa</taxon>
        <taxon>Ecdysozoa</taxon>
        <taxon>Arthropoda</taxon>
        <taxon>Chelicerata</taxon>
        <taxon>Arachnida</taxon>
        <taxon>Acari</taxon>
        <taxon>Acariformes</taxon>
        <taxon>Sarcoptiformes</taxon>
        <taxon>Astigmata</taxon>
        <taxon>Psoroptidia</taxon>
        <taxon>Analgoidea</taxon>
        <taxon>Pyroglyphidae</taxon>
        <taxon>Dermatophagoidinae</taxon>
        <taxon>Dermatophagoides</taxon>
    </lineage>
</organism>
<feature type="non-terminal residue" evidence="2">
    <location>
        <position position="1"/>
    </location>
</feature>
<name>A0ABQ8JJW9_DERPT</name>
<evidence type="ECO:0000256" key="1">
    <source>
        <dbReference type="SAM" id="Phobius"/>
    </source>
</evidence>
<feature type="transmembrane region" description="Helical" evidence="1">
    <location>
        <begin position="16"/>
        <end position="34"/>
    </location>
</feature>
<evidence type="ECO:0000313" key="2">
    <source>
        <dbReference type="EMBL" id="KAH9422896.1"/>
    </source>
</evidence>
<keyword evidence="1" id="KW-0812">Transmembrane</keyword>
<protein>
    <submittedName>
        <fullName evidence="2">Uncharacterized protein</fullName>
    </submittedName>
</protein>
<keyword evidence="3" id="KW-1185">Reference proteome</keyword>
<comment type="caution">
    <text evidence="2">The sequence shown here is derived from an EMBL/GenBank/DDBJ whole genome shotgun (WGS) entry which is preliminary data.</text>
</comment>
<dbReference type="EMBL" id="NJHN03000035">
    <property type="protein sequence ID" value="KAH9422896.1"/>
    <property type="molecule type" value="Genomic_DNA"/>
</dbReference>
<accession>A0ABQ8JJW9</accession>
<reference evidence="2 3" key="2">
    <citation type="journal article" date="2022" name="Mol. Biol. Evol.">
        <title>Comparative Genomics Reveals Insights into the Divergent Evolution of Astigmatic Mites and Household Pest Adaptations.</title>
        <authorList>
            <person name="Xiong Q."/>
            <person name="Wan A.T."/>
            <person name="Liu X."/>
            <person name="Fung C.S."/>
            <person name="Xiao X."/>
            <person name="Malainual N."/>
            <person name="Hou J."/>
            <person name="Wang L."/>
            <person name="Wang M."/>
            <person name="Yang K.Y."/>
            <person name="Cui Y."/>
            <person name="Leung E.L."/>
            <person name="Nong W."/>
            <person name="Shin S.K."/>
            <person name="Au S.W."/>
            <person name="Jeong K.Y."/>
            <person name="Chew F.T."/>
            <person name="Hui J.H."/>
            <person name="Leung T.F."/>
            <person name="Tungtrongchitr A."/>
            <person name="Zhong N."/>
            <person name="Liu Z."/>
            <person name="Tsui S.K."/>
        </authorList>
    </citation>
    <scope>NUCLEOTIDE SEQUENCE [LARGE SCALE GENOMIC DNA]</scope>
    <source>
        <strain evidence="2">Derp</strain>
    </source>
</reference>
<gene>
    <name evidence="2" type="ORF">DERP_008159</name>
</gene>
<dbReference type="Proteomes" id="UP000887458">
    <property type="component" value="Unassembled WGS sequence"/>
</dbReference>